<accession>A0A0L7L9M1</accession>
<dbReference type="AlphaFoldDB" id="A0A0L7L9M1"/>
<keyword evidence="7 12" id="KW-0030">Aminoacyl-tRNA synthetase</keyword>
<evidence type="ECO:0000256" key="9">
    <source>
        <dbReference type="ARBA" id="ARBA00047552"/>
    </source>
</evidence>
<feature type="domain" description="Aminoacyl-tRNA synthetase class Ia" evidence="10">
    <location>
        <begin position="47"/>
        <end position="82"/>
    </location>
</feature>
<proteinExistence type="inferred from homology"/>
<evidence type="ECO:0000256" key="6">
    <source>
        <dbReference type="ARBA" id="ARBA00022917"/>
    </source>
</evidence>
<evidence type="ECO:0000313" key="12">
    <source>
        <dbReference type="EMBL" id="KOB72157.1"/>
    </source>
</evidence>
<dbReference type="STRING" id="104452.A0A0L7L9M1"/>
<dbReference type="InterPro" id="IPR033705">
    <property type="entry name" value="Anticodon_Ia_Val"/>
</dbReference>
<sequence>MIAFHQNYLALQLRLHKRFISSTTRTILKDELPSPAYKPEVVERNNYEKWEEEGRFKAKVSTEKPTFSMVLPPPNVTGKLHLVNTAFIRLFEKGLIYRKKALVNWCNALKSTVSDIEVENVAIKGPTELTVAGYEGPVKFGQIYEFSYKVCDSGEEIVVATTMPETMLGAVKITPGHSKVDYDIAKQHHLPLVQVLDEEGCMVNSGNFNKLKRYDCRKILVEKLDEMGLLKKISPHEMSLPICSRSGDVINHIPKEQWFLSCTDLNEKAAELVRNGKLKILPEKFVNYWLNWTGDDRDWCISRQLWWGHQIPAYKCSVGKEFIWIAATDETEAKFEASKFLRTLPEEIIVERDSDVLDTWFSSGIYPFSSLGWPDNTRDLNNYYPLSLMATGHDILGFWVHRMVILGLQLTERLPFENVLLHGIICDNKGAKMSKSKGNVIDPIDVIDGISMQGLQEKSQDLFRTGILTKNELDRALAYHKSNFFNTNGIPDCGVDALRFTLLSQDIKSHFVNFDVAMCHSNKLFCNKIWQSVKYMQLSYSKLKSTNDEITHDDLTYFDKWILSRLAKMVEKVNTSMDEYDFHLATKAIRTLIYNEFCDVYLEATKPGFDSENFKIGYSHAHTLSVVLNTALRCLAPYMIYITEEVIPKIPSFETNIIHNFNDNHIMYFDFPKIKDFKIWKDDETEKRVEKVLSSVNLVRELKGLYNISNKLRPNIVICSKDNDFVTDVKDNKNIVLNLMRCSDLLFETDDRKYVTCLLDNNTEISVEMMGNDAENAILAARSKLQKKIRKLEDSLSKMEAKLSSNKYLENAPEWIQLIEIEKMITKRKELEQLQRLI</sequence>
<reference evidence="12 13" key="1">
    <citation type="journal article" date="2015" name="Genome Biol. Evol.">
        <title>The genome of winter moth (Operophtera brumata) provides a genomic perspective on sexual dimorphism and phenology.</title>
        <authorList>
            <person name="Derks M.F."/>
            <person name="Smit S."/>
            <person name="Salis L."/>
            <person name="Schijlen E."/>
            <person name="Bossers A."/>
            <person name="Mateman C."/>
            <person name="Pijl A.S."/>
            <person name="de Ridder D."/>
            <person name="Groenen M.A."/>
            <person name="Visser M.E."/>
            <person name="Megens H.J."/>
        </authorList>
    </citation>
    <scope>NUCLEOTIDE SEQUENCE [LARGE SCALE GENOMIC DNA]</scope>
    <source>
        <strain evidence="12">WM2013NL</strain>
        <tissue evidence="12">Head and thorax</tissue>
    </source>
</reference>
<dbReference type="InterPro" id="IPR010978">
    <property type="entry name" value="tRNA-bd_arm"/>
</dbReference>
<dbReference type="GO" id="GO:0005524">
    <property type="term" value="F:ATP binding"/>
    <property type="evidence" value="ECO:0007669"/>
    <property type="project" value="UniProtKB-KW"/>
</dbReference>
<keyword evidence="5" id="KW-0067">ATP-binding</keyword>
<evidence type="ECO:0000313" key="13">
    <source>
        <dbReference type="Proteomes" id="UP000037510"/>
    </source>
</evidence>
<dbReference type="InterPro" id="IPR009080">
    <property type="entry name" value="tRNAsynth_Ia_anticodon-bd"/>
</dbReference>
<evidence type="ECO:0000259" key="10">
    <source>
        <dbReference type="Pfam" id="PF00133"/>
    </source>
</evidence>
<evidence type="ECO:0000256" key="5">
    <source>
        <dbReference type="ARBA" id="ARBA00022840"/>
    </source>
</evidence>
<evidence type="ECO:0000256" key="1">
    <source>
        <dbReference type="ARBA" id="ARBA00005594"/>
    </source>
</evidence>
<dbReference type="PANTHER" id="PTHR11946">
    <property type="entry name" value="VALYL-TRNA SYNTHETASES"/>
    <property type="match status" value="1"/>
</dbReference>
<evidence type="ECO:0000259" key="11">
    <source>
        <dbReference type="Pfam" id="PF08264"/>
    </source>
</evidence>
<evidence type="ECO:0000256" key="4">
    <source>
        <dbReference type="ARBA" id="ARBA00022741"/>
    </source>
</evidence>
<dbReference type="SUPFAM" id="SSF50677">
    <property type="entry name" value="ValRS/IleRS/LeuRS editing domain"/>
    <property type="match status" value="1"/>
</dbReference>
<dbReference type="PANTHER" id="PTHR11946:SF109">
    <property type="entry name" value="VALINE--TRNA LIGASE"/>
    <property type="match status" value="1"/>
</dbReference>
<dbReference type="Gene3D" id="3.40.50.620">
    <property type="entry name" value="HUPs"/>
    <property type="match status" value="3"/>
</dbReference>
<dbReference type="SUPFAM" id="SSF46589">
    <property type="entry name" value="tRNA-binding arm"/>
    <property type="match status" value="1"/>
</dbReference>
<evidence type="ECO:0000256" key="2">
    <source>
        <dbReference type="ARBA" id="ARBA00013169"/>
    </source>
</evidence>
<dbReference type="InterPro" id="IPR002303">
    <property type="entry name" value="Valyl-tRNA_ligase"/>
</dbReference>
<dbReference type="Proteomes" id="UP000037510">
    <property type="component" value="Unassembled WGS sequence"/>
</dbReference>
<dbReference type="Gene3D" id="1.10.287.380">
    <property type="entry name" value="Valyl-tRNA synthetase, C-terminal domain"/>
    <property type="match status" value="1"/>
</dbReference>
<dbReference type="SUPFAM" id="SSF52374">
    <property type="entry name" value="Nucleotidylyl transferase"/>
    <property type="match status" value="1"/>
</dbReference>
<gene>
    <name evidence="12" type="ORF">OBRU01_12493</name>
</gene>
<dbReference type="Gene3D" id="1.10.730.10">
    <property type="entry name" value="Isoleucyl-tRNA Synthetase, Domain 1"/>
    <property type="match status" value="1"/>
</dbReference>
<organism evidence="12 13">
    <name type="scientific">Operophtera brumata</name>
    <name type="common">Winter moth</name>
    <name type="synonym">Phalaena brumata</name>
    <dbReference type="NCBI Taxonomy" id="104452"/>
    <lineage>
        <taxon>Eukaryota</taxon>
        <taxon>Metazoa</taxon>
        <taxon>Ecdysozoa</taxon>
        <taxon>Arthropoda</taxon>
        <taxon>Hexapoda</taxon>
        <taxon>Insecta</taxon>
        <taxon>Pterygota</taxon>
        <taxon>Neoptera</taxon>
        <taxon>Endopterygota</taxon>
        <taxon>Lepidoptera</taxon>
        <taxon>Glossata</taxon>
        <taxon>Ditrysia</taxon>
        <taxon>Geometroidea</taxon>
        <taxon>Geometridae</taxon>
        <taxon>Larentiinae</taxon>
        <taxon>Operophtera</taxon>
    </lineage>
</organism>
<feature type="domain" description="Methionyl/Valyl/Leucyl/Isoleucyl-tRNA synthetase anticodon-binding" evidence="11">
    <location>
        <begin position="559"/>
        <end position="713"/>
    </location>
</feature>
<name>A0A0L7L9M1_OPEBR</name>
<dbReference type="InterPro" id="IPR002300">
    <property type="entry name" value="aa-tRNA-synth_Ia"/>
</dbReference>
<evidence type="ECO:0000256" key="7">
    <source>
        <dbReference type="ARBA" id="ARBA00023146"/>
    </source>
</evidence>
<comment type="similarity">
    <text evidence="1">Belongs to the class-I aminoacyl-tRNA synthetase family.</text>
</comment>
<dbReference type="InterPro" id="IPR009008">
    <property type="entry name" value="Val/Leu/Ile-tRNA-synth_edit"/>
</dbReference>
<dbReference type="GO" id="GO:0006438">
    <property type="term" value="P:valyl-tRNA aminoacylation"/>
    <property type="evidence" value="ECO:0007669"/>
    <property type="project" value="InterPro"/>
</dbReference>
<evidence type="ECO:0000256" key="8">
    <source>
        <dbReference type="ARBA" id="ARBA00029936"/>
    </source>
</evidence>
<keyword evidence="4" id="KW-0547">Nucleotide-binding</keyword>
<keyword evidence="3" id="KW-0436">Ligase</keyword>
<comment type="catalytic activity">
    <reaction evidence="9">
        <text>tRNA(Val) + L-valine + ATP = L-valyl-tRNA(Val) + AMP + diphosphate</text>
        <dbReference type="Rhea" id="RHEA:10704"/>
        <dbReference type="Rhea" id="RHEA-COMP:9672"/>
        <dbReference type="Rhea" id="RHEA-COMP:9708"/>
        <dbReference type="ChEBI" id="CHEBI:30616"/>
        <dbReference type="ChEBI" id="CHEBI:33019"/>
        <dbReference type="ChEBI" id="CHEBI:57762"/>
        <dbReference type="ChEBI" id="CHEBI:78442"/>
        <dbReference type="ChEBI" id="CHEBI:78537"/>
        <dbReference type="ChEBI" id="CHEBI:456215"/>
        <dbReference type="EC" id="6.1.1.9"/>
    </reaction>
</comment>
<keyword evidence="6" id="KW-0648">Protein biosynthesis</keyword>
<dbReference type="InterPro" id="IPR037118">
    <property type="entry name" value="Val-tRNA_synth_C_sf"/>
</dbReference>
<dbReference type="CDD" id="cd07962">
    <property type="entry name" value="Anticodon_Ia_Val"/>
    <property type="match status" value="1"/>
</dbReference>
<dbReference type="Pfam" id="PF08264">
    <property type="entry name" value="Anticodon_1"/>
    <property type="match status" value="1"/>
</dbReference>
<evidence type="ECO:0000256" key="3">
    <source>
        <dbReference type="ARBA" id="ARBA00022598"/>
    </source>
</evidence>
<keyword evidence="13" id="KW-1185">Reference proteome</keyword>
<dbReference type="Pfam" id="PF00133">
    <property type="entry name" value="tRNA-synt_1"/>
    <property type="match status" value="2"/>
</dbReference>
<dbReference type="InterPro" id="IPR013155">
    <property type="entry name" value="M/V/L/I-tRNA-synth_anticd-bd"/>
</dbReference>
<dbReference type="GO" id="GO:0002161">
    <property type="term" value="F:aminoacyl-tRNA deacylase activity"/>
    <property type="evidence" value="ECO:0007669"/>
    <property type="project" value="InterPro"/>
</dbReference>
<comment type="caution">
    <text evidence="12">The sequence shown here is derived from an EMBL/GenBank/DDBJ whole genome shotgun (WGS) entry which is preliminary data.</text>
</comment>
<feature type="domain" description="Aminoacyl-tRNA synthetase class Ia" evidence="10">
    <location>
        <begin position="84"/>
        <end position="507"/>
    </location>
</feature>
<dbReference type="EMBL" id="JTDY01002079">
    <property type="protein sequence ID" value="KOB72157.1"/>
    <property type="molecule type" value="Genomic_DNA"/>
</dbReference>
<dbReference type="EC" id="6.1.1.9" evidence="2"/>
<dbReference type="GO" id="GO:0004832">
    <property type="term" value="F:valine-tRNA ligase activity"/>
    <property type="evidence" value="ECO:0007669"/>
    <property type="project" value="UniProtKB-EC"/>
</dbReference>
<dbReference type="GO" id="GO:0005829">
    <property type="term" value="C:cytosol"/>
    <property type="evidence" value="ECO:0007669"/>
    <property type="project" value="TreeGrafter"/>
</dbReference>
<dbReference type="SUPFAM" id="SSF47323">
    <property type="entry name" value="Anticodon-binding domain of a subclass of class I aminoacyl-tRNA synthetases"/>
    <property type="match status" value="1"/>
</dbReference>
<protein>
    <recommendedName>
        <fullName evidence="2">valine--tRNA ligase</fullName>
        <ecNumber evidence="2">6.1.1.9</ecNumber>
    </recommendedName>
    <alternativeName>
        <fullName evidence="8">Valyl-tRNA synthetase</fullName>
    </alternativeName>
</protein>
<dbReference type="InterPro" id="IPR014729">
    <property type="entry name" value="Rossmann-like_a/b/a_fold"/>
</dbReference>